<evidence type="ECO:0000313" key="8">
    <source>
        <dbReference type="EMBL" id="KFE36194.1"/>
    </source>
</evidence>
<dbReference type="InterPro" id="IPR045257">
    <property type="entry name" value="E2/Pdx1"/>
</dbReference>
<dbReference type="GO" id="GO:0045254">
    <property type="term" value="C:pyruvate dehydrogenase complex"/>
    <property type="evidence" value="ECO:0007669"/>
    <property type="project" value="InterPro"/>
</dbReference>
<evidence type="ECO:0000256" key="4">
    <source>
        <dbReference type="RuleBase" id="RU003423"/>
    </source>
</evidence>
<dbReference type="InterPro" id="IPR003016">
    <property type="entry name" value="2-oxoA_DH_lipoyl-BS"/>
</dbReference>
<feature type="domain" description="Peripheral subunit-binding (PSBD)" evidence="7">
    <location>
        <begin position="125"/>
        <end position="162"/>
    </location>
</feature>
<protein>
    <recommendedName>
        <fullName evidence="4">Dihydrolipoamide acetyltransferase component of pyruvate dehydrogenase complex</fullName>
        <ecNumber evidence="4">2.3.1.-</ecNumber>
    </recommendedName>
</protein>
<dbReference type="STRING" id="1317124.DW2_02749"/>
<dbReference type="GO" id="GO:0016746">
    <property type="term" value="F:acyltransferase activity"/>
    <property type="evidence" value="ECO:0007669"/>
    <property type="project" value="UniProtKB-KW"/>
</dbReference>
<gene>
    <name evidence="8" type="ORF">DW2_02749</name>
</gene>
<dbReference type="PROSITE" id="PS50968">
    <property type="entry name" value="BIOTINYL_LIPOYL"/>
    <property type="match status" value="1"/>
</dbReference>
<reference evidence="8 9" key="2">
    <citation type="journal article" date="2015" name="Antonie Van Leeuwenhoek">
        <title>Thioclava indica sp. nov., isolated from surface seawater of the Indian Ocean.</title>
        <authorList>
            <person name="Liu Y."/>
            <person name="Lai Q."/>
            <person name="Du J."/>
            <person name="Xu H."/>
            <person name="Jiang L."/>
            <person name="Shao Z."/>
        </authorList>
    </citation>
    <scope>NUCLEOTIDE SEQUENCE [LARGE SCALE GENOMIC DNA]</scope>
    <source>
        <strain evidence="8 9">13D2W-2</strain>
    </source>
</reference>
<comment type="cofactor">
    <cofactor evidence="1 4">
        <name>(R)-lipoate</name>
        <dbReference type="ChEBI" id="CHEBI:83088"/>
    </cofactor>
</comment>
<organism evidence="8 9">
    <name type="scientific">Thioclava atlantica</name>
    <dbReference type="NCBI Taxonomy" id="1317124"/>
    <lineage>
        <taxon>Bacteria</taxon>
        <taxon>Pseudomonadati</taxon>
        <taxon>Pseudomonadota</taxon>
        <taxon>Alphaproteobacteria</taxon>
        <taxon>Rhodobacterales</taxon>
        <taxon>Paracoccaceae</taxon>
        <taxon>Thioclava</taxon>
    </lineage>
</organism>
<evidence type="ECO:0000256" key="1">
    <source>
        <dbReference type="ARBA" id="ARBA00001938"/>
    </source>
</evidence>
<keyword evidence="9" id="KW-1185">Reference proteome</keyword>
<dbReference type="Pfam" id="PF00364">
    <property type="entry name" value="Biotin_lipoyl"/>
    <property type="match status" value="1"/>
</dbReference>
<dbReference type="SUPFAM" id="SSF52777">
    <property type="entry name" value="CoA-dependent acyltransferases"/>
    <property type="match status" value="1"/>
</dbReference>
<dbReference type="GO" id="GO:0006086">
    <property type="term" value="P:pyruvate decarboxylation to acetyl-CoA"/>
    <property type="evidence" value="ECO:0007669"/>
    <property type="project" value="InterPro"/>
</dbReference>
<dbReference type="Proteomes" id="UP000028607">
    <property type="component" value="Unassembled WGS sequence"/>
</dbReference>
<dbReference type="InterPro" id="IPR004167">
    <property type="entry name" value="PSBD"/>
</dbReference>
<dbReference type="InterPro" id="IPR036625">
    <property type="entry name" value="E3-bd_dom_sf"/>
</dbReference>
<dbReference type="CDD" id="cd06849">
    <property type="entry name" value="lipoyl_domain"/>
    <property type="match status" value="1"/>
</dbReference>
<keyword evidence="4" id="KW-0808">Transferase</keyword>
<dbReference type="Pfam" id="PF00198">
    <property type="entry name" value="2-oxoacid_dh"/>
    <property type="match status" value="1"/>
</dbReference>
<dbReference type="PANTHER" id="PTHR23151">
    <property type="entry name" value="DIHYDROLIPOAMIDE ACETYL/SUCCINYL-TRANSFERASE-RELATED"/>
    <property type="match status" value="1"/>
</dbReference>
<dbReference type="Gene3D" id="2.40.50.100">
    <property type="match status" value="1"/>
</dbReference>
<dbReference type="PROSITE" id="PS51826">
    <property type="entry name" value="PSBD"/>
    <property type="match status" value="1"/>
</dbReference>
<keyword evidence="4" id="KW-0012">Acyltransferase</keyword>
<evidence type="ECO:0000256" key="2">
    <source>
        <dbReference type="ARBA" id="ARBA00007317"/>
    </source>
</evidence>
<dbReference type="AlphaFoldDB" id="A0A085TZP7"/>
<dbReference type="PANTHER" id="PTHR23151:SF90">
    <property type="entry name" value="DIHYDROLIPOYLLYSINE-RESIDUE ACETYLTRANSFERASE COMPONENT OF PYRUVATE DEHYDROGENASE COMPLEX, MITOCHONDRIAL-RELATED"/>
    <property type="match status" value="1"/>
</dbReference>
<dbReference type="PATRIC" id="fig|1317124.6.peg.547"/>
<dbReference type="InterPro" id="IPR023213">
    <property type="entry name" value="CAT-like_dom_sf"/>
</dbReference>
<dbReference type="OrthoDB" id="9805770at2"/>
<dbReference type="Gene3D" id="3.30.559.10">
    <property type="entry name" value="Chloramphenicol acetyltransferase-like domain"/>
    <property type="match status" value="1"/>
</dbReference>
<evidence type="ECO:0000256" key="5">
    <source>
        <dbReference type="SAM" id="MobiDB-lite"/>
    </source>
</evidence>
<dbReference type="EC" id="2.3.1.-" evidence="4"/>
<feature type="domain" description="Lipoyl-binding" evidence="6">
    <location>
        <begin position="1"/>
        <end position="76"/>
    </location>
</feature>
<dbReference type="Gene3D" id="4.10.320.10">
    <property type="entry name" value="E3-binding domain"/>
    <property type="match status" value="1"/>
</dbReference>
<dbReference type="PROSITE" id="PS00189">
    <property type="entry name" value="LIPOYL"/>
    <property type="match status" value="1"/>
</dbReference>
<comment type="caution">
    <text evidence="8">The sequence shown here is derived from an EMBL/GenBank/DDBJ whole genome shotgun (WGS) entry which is preliminary data.</text>
</comment>
<feature type="region of interest" description="Disordered" evidence="5">
    <location>
        <begin position="82"/>
        <end position="118"/>
    </location>
</feature>
<name>A0A085TZP7_9RHOB</name>
<evidence type="ECO:0000259" key="6">
    <source>
        <dbReference type="PROSITE" id="PS50968"/>
    </source>
</evidence>
<reference evidence="9" key="1">
    <citation type="submission" date="2013-04" db="EMBL/GenBank/DDBJ databases">
        <title>Thioclava sp. 13D2W-2 Genome Sequencing.</title>
        <authorList>
            <person name="Lai Q."/>
            <person name="Li G."/>
            <person name="Shao Z."/>
        </authorList>
    </citation>
    <scope>NUCLEOTIDE SEQUENCE [LARGE SCALE GENOMIC DNA]</scope>
    <source>
        <strain evidence="9">13D2W-2</strain>
    </source>
</reference>
<dbReference type="eggNOG" id="COG0508">
    <property type="taxonomic scope" value="Bacteria"/>
</dbReference>
<dbReference type="EMBL" id="AQRC01000002">
    <property type="protein sequence ID" value="KFE36194.1"/>
    <property type="molecule type" value="Genomic_DNA"/>
</dbReference>
<dbReference type="RefSeq" id="WP_038143607.1">
    <property type="nucleotide sequence ID" value="NZ_AQRC01000002.1"/>
</dbReference>
<dbReference type="InterPro" id="IPR000089">
    <property type="entry name" value="Biotin_lipoyl"/>
</dbReference>
<proteinExistence type="inferred from homology"/>
<evidence type="ECO:0000313" key="9">
    <source>
        <dbReference type="Proteomes" id="UP000028607"/>
    </source>
</evidence>
<sequence length="395" mass="40450">MAEFTMPSLGADMEAGKLVEWLVKPGDRVKRGDVIAVVETQKGAIEIEVFEDGTVDTLLADLGQTLPVGAPMAQIRAPGEAVPVAPAPPPEAAPEAVPPVKAEEAAPEVPRAPPPAPPVTPAGIAASPAAKAKAAELGIALETLEGSGPDGAVVLADVEAAAGAQAPRAPDRGAFLAEMRKAIAAAMARSKREIPHYYITHTVDLSAASDWLAQANADRPPEERLLMGALLVKAVALAAREERSVNGYFGAQGFEPASAVHLGLAIALRGGGLVAPAILDADTLSLPDLMAAMRDLTMRARAGRLKSSEMSMATLTFSGLGESGVEAMAGIIVPPQVALVTAGAPGERALVRDGAVIAARAVTFTLAADHRVSDGRLGSKFLTALDAKLQMPEAL</sequence>
<evidence type="ECO:0000259" key="7">
    <source>
        <dbReference type="PROSITE" id="PS51826"/>
    </source>
</evidence>
<accession>A0A085TZP7</accession>
<dbReference type="InterPro" id="IPR001078">
    <property type="entry name" value="2-oxoacid_DH_actylTfrase"/>
</dbReference>
<keyword evidence="3 4" id="KW-0450">Lipoyl</keyword>
<dbReference type="InterPro" id="IPR011053">
    <property type="entry name" value="Single_hybrid_motif"/>
</dbReference>
<evidence type="ECO:0000256" key="3">
    <source>
        <dbReference type="ARBA" id="ARBA00022823"/>
    </source>
</evidence>
<comment type="similarity">
    <text evidence="2 4">Belongs to the 2-oxoacid dehydrogenase family.</text>
</comment>
<dbReference type="Pfam" id="PF02817">
    <property type="entry name" value="E3_binding"/>
    <property type="match status" value="1"/>
</dbReference>
<dbReference type="SUPFAM" id="SSF51230">
    <property type="entry name" value="Single hybrid motif"/>
    <property type="match status" value="1"/>
</dbReference>
<dbReference type="SUPFAM" id="SSF47005">
    <property type="entry name" value="Peripheral subunit-binding domain of 2-oxo acid dehydrogenase complex"/>
    <property type="match status" value="1"/>
</dbReference>